<keyword evidence="2 6" id="KW-0813">Transport</keyword>
<sequence>MKKMIDYLMENGGEILTKALEHLYISSISLFFGIIVAVPIGIALTRSKPAAKIVMAIASILQTVPSFALLALMIPLFGVGKKPAIVSLFIYSLLPILRNTYLGIAGVDNSLIDAAKGMGMTRAQTLLRVQIPMAMPVIMGGIRLSAVYVLAWTTLAAYVGAGGLGDLIFNGLTNAIMPMVVWGTLPVTILAIIVDFLFGILEDKLSPNKTSEVES</sequence>
<comment type="caution">
    <text evidence="8">The sequence shown here is derived from an EMBL/GenBank/DDBJ whole genome shotgun (WGS) entry which is preliminary data.</text>
</comment>
<evidence type="ECO:0000256" key="4">
    <source>
        <dbReference type="ARBA" id="ARBA00022989"/>
    </source>
</evidence>
<feature type="transmembrane region" description="Helical" evidence="6">
    <location>
        <begin position="56"/>
        <end position="77"/>
    </location>
</feature>
<evidence type="ECO:0000256" key="5">
    <source>
        <dbReference type="ARBA" id="ARBA00023136"/>
    </source>
</evidence>
<evidence type="ECO:0000256" key="1">
    <source>
        <dbReference type="ARBA" id="ARBA00004141"/>
    </source>
</evidence>
<reference evidence="8 9" key="1">
    <citation type="submission" date="2021-06" db="EMBL/GenBank/DDBJ databases">
        <authorList>
            <person name="Sun Q."/>
            <person name="Li D."/>
        </authorList>
    </citation>
    <scope>NUCLEOTIDE SEQUENCE [LARGE SCALE GENOMIC DNA]</scope>
    <source>
        <strain evidence="8 9">MSJ-1</strain>
    </source>
</reference>
<keyword evidence="4 6" id="KW-1133">Transmembrane helix</keyword>
<evidence type="ECO:0000313" key="8">
    <source>
        <dbReference type="EMBL" id="MBU5669798.1"/>
    </source>
</evidence>
<dbReference type="InterPro" id="IPR051204">
    <property type="entry name" value="ABC_transp_perm/SBD"/>
</dbReference>
<evidence type="ECO:0000259" key="7">
    <source>
        <dbReference type="PROSITE" id="PS50928"/>
    </source>
</evidence>
<name>A0ABS6FIB1_9FIRM</name>
<feature type="transmembrane region" description="Helical" evidence="6">
    <location>
        <begin position="179"/>
        <end position="201"/>
    </location>
</feature>
<keyword evidence="5 6" id="KW-0472">Membrane</keyword>
<dbReference type="PANTHER" id="PTHR30177:SF28">
    <property type="entry name" value="CHOLINE TRANSPORT SYSTEM PERMEASE PROTEIN OPUBB"/>
    <property type="match status" value="1"/>
</dbReference>
<dbReference type="InterPro" id="IPR000515">
    <property type="entry name" value="MetI-like"/>
</dbReference>
<feature type="domain" description="ABC transmembrane type-1" evidence="7">
    <location>
        <begin position="19"/>
        <end position="198"/>
    </location>
</feature>
<evidence type="ECO:0000256" key="6">
    <source>
        <dbReference type="RuleBase" id="RU363032"/>
    </source>
</evidence>
<comment type="subcellular location">
    <subcellularLocation>
        <location evidence="6">Cell membrane</location>
        <topology evidence="6">Multi-pass membrane protein</topology>
    </subcellularLocation>
    <subcellularLocation>
        <location evidence="1">Membrane</location>
        <topology evidence="1">Multi-pass membrane protein</topology>
    </subcellularLocation>
</comment>
<evidence type="ECO:0000256" key="2">
    <source>
        <dbReference type="ARBA" id="ARBA00022448"/>
    </source>
</evidence>
<feature type="transmembrane region" description="Helical" evidence="6">
    <location>
        <begin position="23"/>
        <end position="44"/>
    </location>
</feature>
<evidence type="ECO:0000256" key="3">
    <source>
        <dbReference type="ARBA" id="ARBA00022692"/>
    </source>
</evidence>
<keyword evidence="3 6" id="KW-0812">Transmembrane</keyword>
<dbReference type="CDD" id="cd06261">
    <property type="entry name" value="TM_PBP2"/>
    <property type="match status" value="1"/>
</dbReference>
<accession>A0ABS6FIB1</accession>
<dbReference type="EMBL" id="JAHLQO010000005">
    <property type="protein sequence ID" value="MBU5669798.1"/>
    <property type="molecule type" value="Genomic_DNA"/>
</dbReference>
<gene>
    <name evidence="8" type="ORF">KQI68_08110</name>
</gene>
<feature type="transmembrane region" description="Helical" evidence="6">
    <location>
        <begin position="133"/>
        <end position="159"/>
    </location>
</feature>
<dbReference type="Proteomes" id="UP000783742">
    <property type="component" value="Unassembled WGS sequence"/>
</dbReference>
<keyword evidence="9" id="KW-1185">Reference proteome</keyword>
<proteinExistence type="inferred from homology"/>
<protein>
    <submittedName>
        <fullName evidence="8">ABC transporter permease</fullName>
    </submittedName>
</protein>
<dbReference type="Pfam" id="PF00528">
    <property type="entry name" value="BPD_transp_1"/>
    <property type="match status" value="1"/>
</dbReference>
<feature type="transmembrane region" description="Helical" evidence="6">
    <location>
        <begin position="89"/>
        <end position="112"/>
    </location>
</feature>
<comment type="similarity">
    <text evidence="6">Belongs to the binding-protein-dependent transport system permease family.</text>
</comment>
<organism evidence="8 9">
    <name type="scientific">Peptoniphilus ovalis</name>
    <dbReference type="NCBI Taxonomy" id="2841503"/>
    <lineage>
        <taxon>Bacteria</taxon>
        <taxon>Bacillati</taxon>
        <taxon>Bacillota</taxon>
        <taxon>Tissierellia</taxon>
        <taxon>Tissierellales</taxon>
        <taxon>Peptoniphilaceae</taxon>
        <taxon>Peptoniphilus</taxon>
    </lineage>
</organism>
<dbReference type="PANTHER" id="PTHR30177">
    <property type="entry name" value="GLYCINE BETAINE/L-PROLINE TRANSPORT SYSTEM PERMEASE PROTEIN PROW"/>
    <property type="match status" value="1"/>
</dbReference>
<dbReference type="PROSITE" id="PS50928">
    <property type="entry name" value="ABC_TM1"/>
    <property type="match status" value="1"/>
</dbReference>
<evidence type="ECO:0000313" key="9">
    <source>
        <dbReference type="Proteomes" id="UP000783742"/>
    </source>
</evidence>